<accession>A0A0B1RSF3</accession>
<keyword evidence="1" id="KW-0862">Zinc</keyword>
<dbReference type="EMBL" id="KN612183">
    <property type="protein sequence ID" value="KHJ76008.1"/>
    <property type="molecule type" value="Genomic_DNA"/>
</dbReference>
<keyword evidence="1" id="KW-0479">Metal-binding</keyword>
<name>A0A0B1RSF3_OESDE</name>
<keyword evidence="5" id="KW-1185">Reference proteome</keyword>
<dbReference type="InterPro" id="IPR007529">
    <property type="entry name" value="Znf_HIT"/>
</dbReference>
<sequence length="187" mass="21154">MIRCDFCSTERREQYKCPRCNANYCSLRCYRSEKHSNCSESFYKECIKEQLEGRHFEGGSEKQKQDTFEERMKKYLNGEIEDLPGASASGAAGEGEPLDSDDEEPEGSCSFPSKENEYLQKVVEETIDDYVLDEDEIDRKLLGLGIGGEVEQLLGALSEEERATFAQLAEQIHIDTTGLAESCFKKS</sequence>
<feature type="domain" description="HIT-type" evidence="3">
    <location>
        <begin position="4"/>
        <end position="38"/>
    </location>
</feature>
<dbReference type="OrthoDB" id="5994at2759"/>
<dbReference type="PROSITE" id="PS51083">
    <property type="entry name" value="ZF_HIT"/>
    <property type="match status" value="1"/>
</dbReference>
<dbReference type="Pfam" id="PF04438">
    <property type="entry name" value="zf-HIT"/>
    <property type="match status" value="1"/>
</dbReference>
<feature type="region of interest" description="Disordered" evidence="2">
    <location>
        <begin position="79"/>
        <end position="112"/>
    </location>
</feature>
<dbReference type="Gene3D" id="3.30.60.190">
    <property type="match status" value="1"/>
</dbReference>
<dbReference type="SUPFAM" id="SSF144232">
    <property type="entry name" value="HIT/MYND zinc finger-like"/>
    <property type="match status" value="1"/>
</dbReference>
<dbReference type="Proteomes" id="UP000053660">
    <property type="component" value="Unassembled WGS sequence"/>
</dbReference>
<evidence type="ECO:0000256" key="1">
    <source>
        <dbReference type="PROSITE-ProRule" id="PRU00453"/>
    </source>
</evidence>
<evidence type="ECO:0000259" key="3">
    <source>
        <dbReference type="PROSITE" id="PS51083"/>
    </source>
</evidence>
<organism evidence="4 5">
    <name type="scientific">Oesophagostomum dentatum</name>
    <name type="common">Nodular worm</name>
    <dbReference type="NCBI Taxonomy" id="61180"/>
    <lineage>
        <taxon>Eukaryota</taxon>
        <taxon>Metazoa</taxon>
        <taxon>Ecdysozoa</taxon>
        <taxon>Nematoda</taxon>
        <taxon>Chromadorea</taxon>
        <taxon>Rhabditida</taxon>
        <taxon>Rhabditina</taxon>
        <taxon>Rhabditomorpha</taxon>
        <taxon>Strongyloidea</taxon>
        <taxon>Strongylidae</taxon>
        <taxon>Oesophagostomum</taxon>
    </lineage>
</organism>
<protein>
    <submittedName>
        <fullName evidence="4">HIT zinc finger</fullName>
    </submittedName>
</protein>
<dbReference type="InterPro" id="IPR039646">
    <property type="entry name" value="ZNHIT2"/>
</dbReference>
<evidence type="ECO:0000256" key="2">
    <source>
        <dbReference type="SAM" id="MobiDB-lite"/>
    </source>
</evidence>
<evidence type="ECO:0000313" key="5">
    <source>
        <dbReference type="Proteomes" id="UP000053660"/>
    </source>
</evidence>
<dbReference type="CDD" id="cd23024">
    <property type="entry name" value="zf-HIT_ZNHIT2-3"/>
    <property type="match status" value="1"/>
</dbReference>
<dbReference type="PANTHER" id="PTHR15555:SF0">
    <property type="entry name" value="ZINC FINGER HIT DOMAIN-CONTAINING PROTEIN 2"/>
    <property type="match status" value="1"/>
</dbReference>
<keyword evidence="1" id="KW-0863">Zinc-finger</keyword>
<gene>
    <name evidence="4" type="ORF">OESDEN_24373</name>
</gene>
<feature type="compositionally biased region" description="Low complexity" evidence="2">
    <location>
        <begin position="85"/>
        <end position="95"/>
    </location>
</feature>
<evidence type="ECO:0000313" key="4">
    <source>
        <dbReference type="EMBL" id="KHJ76008.1"/>
    </source>
</evidence>
<reference evidence="4 5" key="1">
    <citation type="submission" date="2014-03" db="EMBL/GenBank/DDBJ databases">
        <title>Draft genome of the hookworm Oesophagostomum dentatum.</title>
        <authorList>
            <person name="Mitreva M."/>
        </authorList>
    </citation>
    <scope>NUCLEOTIDE SEQUENCE [LARGE SCALE GENOMIC DNA]</scope>
    <source>
        <strain evidence="4 5">OD-Hann</strain>
    </source>
</reference>
<dbReference type="AlphaFoldDB" id="A0A0B1RSF3"/>
<proteinExistence type="predicted"/>
<dbReference type="PANTHER" id="PTHR15555">
    <property type="entry name" value="ZINC FINGER HIT DOMAIN CONTAINING PROTEIN 2 PROTEIN FON -RELATED"/>
    <property type="match status" value="1"/>
</dbReference>
<feature type="compositionally biased region" description="Acidic residues" evidence="2">
    <location>
        <begin position="96"/>
        <end position="106"/>
    </location>
</feature>
<dbReference type="GO" id="GO:0008270">
    <property type="term" value="F:zinc ion binding"/>
    <property type="evidence" value="ECO:0007669"/>
    <property type="project" value="UniProtKB-UniRule"/>
</dbReference>